<evidence type="ECO:0000313" key="8">
    <source>
        <dbReference type="Proteomes" id="UP000178086"/>
    </source>
</evidence>
<proteinExistence type="predicted"/>
<dbReference type="EMBL" id="MELI01000101">
    <property type="protein sequence ID" value="OFW32289.1"/>
    <property type="molecule type" value="Genomic_DNA"/>
</dbReference>
<evidence type="ECO:0000256" key="1">
    <source>
        <dbReference type="ARBA" id="ARBA00004651"/>
    </source>
</evidence>
<dbReference type="Pfam" id="PF07690">
    <property type="entry name" value="MFS_1"/>
    <property type="match status" value="1"/>
</dbReference>
<evidence type="ECO:0000256" key="4">
    <source>
        <dbReference type="ARBA" id="ARBA00023136"/>
    </source>
</evidence>
<dbReference type="Proteomes" id="UP000178086">
    <property type="component" value="Unassembled WGS sequence"/>
</dbReference>
<dbReference type="InterPro" id="IPR036259">
    <property type="entry name" value="MFS_trans_sf"/>
</dbReference>
<dbReference type="SUPFAM" id="SSF103473">
    <property type="entry name" value="MFS general substrate transporter"/>
    <property type="match status" value="1"/>
</dbReference>
<dbReference type="PROSITE" id="PS50850">
    <property type="entry name" value="MFS"/>
    <property type="match status" value="1"/>
</dbReference>
<name>A0A1F2UGW8_9ACTN</name>
<evidence type="ECO:0000313" key="7">
    <source>
        <dbReference type="EMBL" id="OFW32289.1"/>
    </source>
</evidence>
<feature type="transmembrane region" description="Helical" evidence="5">
    <location>
        <begin position="305"/>
        <end position="326"/>
    </location>
</feature>
<feature type="transmembrane region" description="Helical" evidence="5">
    <location>
        <begin position="86"/>
        <end position="105"/>
    </location>
</feature>
<sequence>MEQEVINSANQLNGESNNKVVAVLGVGHVVNDSYMNFFQPLLPLLIATMGLSLAQVGLITAVFSVTSSVSQIIIGSVTDRFGTRAFVYLGPLLAAIMMSSIGLIYDYVLLLIVVSLAGLGIAAFHPPASAIVGHTNTRNSGRAMSLFSLGGNVGFAAMPLIVVPLVATFGLSATPVLVLPGIAVAILLYRLTARIQYLNQRVGTPFLSTVRSQLIPFVALLGTVAFRSLAFFSLITFLPILLAGRGYSLVAGGAILSVLALSGALGGLLGGILSDRTGPRPVIIGSQLTSVPFLLLALFSSGTMFIVLLGLVGASLLASFSVAVVAAQQIFPDNRATASSLALGFGLGLGGLGVGLISFVADAFSFGIEQTVFYVSFLPIVAAAFALGLPGKRVE</sequence>
<evidence type="ECO:0000256" key="2">
    <source>
        <dbReference type="ARBA" id="ARBA00022692"/>
    </source>
</evidence>
<evidence type="ECO:0000256" key="5">
    <source>
        <dbReference type="SAM" id="Phobius"/>
    </source>
</evidence>
<reference evidence="7 8" key="1">
    <citation type="journal article" date="2016" name="Nat. Commun.">
        <title>Thousands of microbial genomes shed light on interconnected biogeochemical processes in an aquifer system.</title>
        <authorList>
            <person name="Anantharaman K."/>
            <person name="Brown C.T."/>
            <person name="Hug L.A."/>
            <person name="Sharon I."/>
            <person name="Castelle C.J."/>
            <person name="Probst A.J."/>
            <person name="Thomas B.C."/>
            <person name="Singh A."/>
            <person name="Wilkins M.J."/>
            <person name="Karaoz U."/>
            <person name="Brodie E.L."/>
            <person name="Williams K.H."/>
            <person name="Hubbard S.S."/>
            <person name="Banfield J.F."/>
        </authorList>
    </citation>
    <scope>NUCLEOTIDE SEQUENCE [LARGE SCALE GENOMIC DNA]</scope>
</reference>
<keyword evidence="4 5" id="KW-0472">Membrane</keyword>
<dbReference type="AlphaFoldDB" id="A0A1F2UGW8"/>
<feature type="transmembrane region" description="Helical" evidence="5">
    <location>
        <begin position="144"/>
        <end position="167"/>
    </location>
</feature>
<evidence type="ECO:0000259" key="6">
    <source>
        <dbReference type="PROSITE" id="PS50850"/>
    </source>
</evidence>
<feature type="transmembrane region" description="Helical" evidence="5">
    <location>
        <begin position="173"/>
        <end position="193"/>
    </location>
</feature>
<dbReference type="InterPro" id="IPR011701">
    <property type="entry name" value="MFS"/>
</dbReference>
<organism evidence="7 8">
    <name type="scientific">Candidatus Aquicultor primus</name>
    <dbReference type="NCBI Taxonomy" id="1797195"/>
    <lineage>
        <taxon>Bacteria</taxon>
        <taxon>Bacillati</taxon>
        <taxon>Actinomycetota</taxon>
        <taxon>Candidatus Aquicultoria</taxon>
        <taxon>Candidatus Aquicultorales</taxon>
        <taxon>Candidatus Aquicultoraceae</taxon>
        <taxon>Candidatus Aquicultor</taxon>
    </lineage>
</organism>
<comment type="subcellular location">
    <subcellularLocation>
        <location evidence="1">Cell membrane</location>
        <topology evidence="1">Multi-pass membrane protein</topology>
    </subcellularLocation>
</comment>
<feature type="transmembrane region" description="Helical" evidence="5">
    <location>
        <begin position="247"/>
        <end position="269"/>
    </location>
</feature>
<dbReference type="PANTHER" id="PTHR43129">
    <property type="entry name" value="FOSMIDOMYCIN RESISTANCE PROTEIN"/>
    <property type="match status" value="1"/>
</dbReference>
<feature type="transmembrane region" description="Helical" evidence="5">
    <location>
        <begin position="111"/>
        <end position="132"/>
    </location>
</feature>
<keyword evidence="2 5" id="KW-0812">Transmembrane</keyword>
<dbReference type="Gene3D" id="1.20.1250.20">
    <property type="entry name" value="MFS general substrate transporter like domains"/>
    <property type="match status" value="2"/>
</dbReference>
<dbReference type="PANTHER" id="PTHR43129:SF1">
    <property type="entry name" value="FOSMIDOMYCIN RESISTANCE PROTEIN"/>
    <property type="match status" value="1"/>
</dbReference>
<dbReference type="InterPro" id="IPR020846">
    <property type="entry name" value="MFS_dom"/>
</dbReference>
<protein>
    <recommendedName>
        <fullName evidence="6">Major facilitator superfamily (MFS) profile domain-containing protein</fullName>
    </recommendedName>
</protein>
<dbReference type="CDD" id="cd17478">
    <property type="entry name" value="MFS_FsR"/>
    <property type="match status" value="1"/>
</dbReference>
<feature type="transmembrane region" description="Helical" evidence="5">
    <location>
        <begin position="338"/>
        <end position="360"/>
    </location>
</feature>
<accession>A0A1F2UGW8</accession>
<gene>
    <name evidence="7" type="ORF">A2074_05210</name>
</gene>
<keyword evidence="3 5" id="KW-1133">Transmembrane helix</keyword>
<feature type="domain" description="Major facilitator superfamily (MFS) profile" evidence="6">
    <location>
        <begin position="20"/>
        <end position="394"/>
    </location>
</feature>
<dbReference type="GO" id="GO:0022857">
    <property type="term" value="F:transmembrane transporter activity"/>
    <property type="evidence" value="ECO:0007669"/>
    <property type="project" value="InterPro"/>
</dbReference>
<feature type="transmembrane region" description="Helical" evidence="5">
    <location>
        <begin position="214"/>
        <end position="241"/>
    </location>
</feature>
<dbReference type="GO" id="GO:0005886">
    <property type="term" value="C:plasma membrane"/>
    <property type="evidence" value="ECO:0007669"/>
    <property type="project" value="UniProtKB-SubCell"/>
</dbReference>
<feature type="transmembrane region" description="Helical" evidence="5">
    <location>
        <begin position="41"/>
        <end position="65"/>
    </location>
</feature>
<feature type="transmembrane region" description="Helical" evidence="5">
    <location>
        <begin position="281"/>
        <end position="299"/>
    </location>
</feature>
<comment type="caution">
    <text evidence="7">The sequence shown here is derived from an EMBL/GenBank/DDBJ whole genome shotgun (WGS) entry which is preliminary data.</text>
</comment>
<feature type="transmembrane region" description="Helical" evidence="5">
    <location>
        <begin position="372"/>
        <end position="389"/>
    </location>
</feature>
<evidence type="ECO:0000256" key="3">
    <source>
        <dbReference type="ARBA" id="ARBA00022989"/>
    </source>
</evidence>